<dbReference type="GO" id="GO:0003676">
    <property type="term" value="F:nucleic acid binding"/>
    <property type="evidence" value="ECO:0007669"/>
    <property type="project" value="InterPro"/>
</dbReference>
<dbReference type="InterPro" id="IPR026960">
    <property type="entry name" value="RVT-Znf"/>
</dbReference>
<comment type="caution">
    <text evidence="3">The sequence shown here is derived from an EMBL/GenBank/DDBJ whole genome shotgun (WGS) entry which is preliminary data.</text>
</comment>
<dbReference type="InterPro" id="IPR036397">
    <property type="entry name" value="RNaseH_sf"/>
</dbReference>
<dbReference type="EMBL" id="JAMFTS010000005">
    <property type="protein sequence ID" value="KAJ4746855.1"/>
    <property type="molecule type" value="Genomic_DNA"/>
</dbReference>
<accession>A0AAV8BUL6</accession>
<evidence type="ECO:0000259" key="2">
    <source>
        <dbReference type="Pfam" id="PF13966"/>
    </source>
</evidence>
<protein>
    <submittedName>
        <fullName evidence="3">RNA-directed DNA polymerase (Reverse transcriptase)-related family protein</fullName>
    </submittedName>
</protein>
<name>A0AAV8BUL6_9POAL</name>
<evidence type="ECO:0000313" key="3">
    <source>
        <dbReference type="EMBL" id="KAJ4746855.1"/>
    </source>
</evidence>
<dbReference type="PANTHER" id="PTHR33116:SF86">
    <property type="entry name" value="REVERSE TRANSCRIPTASE DOMAIN-CONTAINING PROTEIN"/>
    <property type="match status" value="1"/>
</dbReference>
<evidence type="ECO:0000259" key="1">
    <source>
        <dbReference type="Pfam" id="PF13456"/>
    </source>
</evidence>
<dbReference type="Gene3D" id="3.30.420.10">
    <property type="entry name" value="Ribonuclease H-like superfamily/Ribonuclease H"/>
    <property type="match status" value="1"/>
</dbReference>
<sequence length="691" mass="78153">MLVYHEQRGYIRGLKLSPAAPTLTSIMFADDLVIFGEASAQQAIRVHEIINKFCLLSGQVVGCDKSRIWFSRNTQAGDRQCIETILNAQPGDDMHTYLGLPITASKPVHYGPLVNKVQSKLQAWSAKTLSQAAKVVLIKSVVEPMIVYTVAGGPLPASVASKLNSMIRSFFWDNGGKQKMHLVAWERIAKPKDQGGLGLRDVNIISRAMMLKLLWKLASKEYTTKPWIALLTAKYMSRRNLWLSPVLSDCTKLWRGILQVRDVLKQSIRWQVGRGDKCMVFAEPWHDYWQVVPPTNNARMALHELLDDTGTNWSHDKLASTFGTGVALRVITQYPQPPMLITGREDRLIFTGAPDGQLSFARACNLLQGQNRPLTTQMTQLLKVVWHCPGIMPQIRLVLWKMLMDAVPIRGAYAHRLGFQAPECSVCQQDGEVTGHALFTCPFSRAYWYTSQFSLRTELLPTDIISLLFSICQSLQGAQFATFANQVWALWKQRCAYVIEGKRLDLHAVHRLASHYNSLSRMVSAVQIPGPLKHIWRSHEYQLDQTEVCFVDGSFKEPNEGGWAYIICRGEALLQFGYQSGNVSSPLEAELHAISLAIQEAEQLNLRKCIFYTDCYQLQQVLKGRRSVHTMPWEVFHKAYELLVALRGHQGFSCRHCPRDRNQEAHVLANHARSKFVNYTGFTFPLCPKLA</sequence>
<gene>
    <name evidence="3" type="ORF">LUZ62_081260</name>
</gene>
<dbReference type="SUPFAM" id="SSF53098">
    <property type="entry name" value="Ribonuclease H-like"/>
    <property type="match status" value="1"/>
</dbReference>
<reference evidence="3" key="1">
    <citation type="submission" date="2022-08" db="EMBL/GenBank/DDBJ databases">
        <authorList>
            <person name="Marques A."/>
        </authorList>
    </citation>
    <scope>NUCLEOTIDE SEQUENCE</scope>
    <source>
        <strain evidence="3">RhyPub2mFocal</strain>
        <tissue evidence="3">Leaves</tissue>
    </source>
</reference>
<dbReference type="GO" id="GO:0003964">
    <property type="term" value="F:RNA-directed DNA polymerase activity"/>
    <property type="evidence" value="ECO:0007669"/>
    <property type="project" value="UniProtKB-KW"/>
</dbReference>
<keyword evidence="3" id="KW-0808">Transferase</keyword>
<dbReference type="Pfam" id="PF13966">
    <property type="entry name" value="zf-RVT"/>
    <property type="match status" value="1"/>
</dbReference>
<dbReference type="PANTHER" id="PTHR33116">
    <property type="entry name" value="REVERSE TRANSCRIPTASE ZINC-BINDING DOMAIN-CONTAINING PROTEIN-RELATED-RELATED"/>
    <property type="match status" value="1"/>
</dbReference>
<keyword evidence="3" id="KW-0548">Nucleotidyltransferase</keyword>
<dbReference type="CDD" id="cd06222">
    <property type="entry name" value="RNase_H_like"/>
    <property type="match status" value="1"/>
</dbReference>
<dbReference type="Proteomes" id="UP001140206">
    <property type="component" value="Chromosome 5"/>
</dbReference>
<evidence type="ECO:0000313" key="4">
    <source>
        <dbReference type="Proteomes" id="UP001140206"/>
    </source>
</evidence>
<proteinExistence type="predicted"/>
<keyword evidence="4" id="KW-1185">Reference proteome</keyword>
<dbReference type="AlphaFoldDB" id="A0AAV8BUL6"/>
<dbReference type="InterPro" id="IPR044730">
    <property type="entry name" value="RNase_H-like_dom_plant"/>
</dbReference>
<feature type="domain" description="Reverse transcriptase zinc-binding" evidence="2">
    <location>
        <begin position="377"/>
        <end position="448"/>
    </location>
</feature>
<keyword evidence="3" id="KW-0695">RNA-directed DNA polymerase</keyword>
<feature type="domain" description="RNase H type-1" evidence="1">
    <location>
        <begin position="551"/>
        <end position="672"/>
    </location>
</feature>
<dbReference type="InterPro" id="IPR012337">
    <property type="entry name" value="RNaseH-like_sf"/>
</dbReference>
<dbReference type="GO" id="GO:0004523">
    <property type="term" value="F:RNA-DNA hybrid ribonuclease activity"/>
    <property type="evidence" value="ECO:0007669"/>
    <property type="project" value="InterPro"/>
</dbReference>
<dbReference type="Pfam" id="PF13456">
    <property type="entry name" value="RVT_3"/>
    <property type="match status" value="1"/>
</dbReference>
<dbReference type="InterPro" id="IPR002156">
    <property type="entry name" value="RNaseH_domain"/>
</dbReference>
<organism evidence="3 4">
    <name type="scientific">Rhynchospora pubera</name>
    <dbReference type="NCBI Taxonomy" id="906938"/>
    <lineage>
        <taxon>Eukaryota</taxon>
        <taxon>Viridiplantae</taxon>
        <taxon>Streptophyta</taxon>
        <taxon>Embryophyta</taxon>
        <taxon>Tracheophyta</taxon>
        <taxon>Spermatophyta</taxon>
        <taxon>Magnoliopsida</taxon>
        <taxon>Liliopsida</taxon>
        <taxon>Poales</taxon>
        <taxon>Cyperaceae</taxon>
        <taxon>Cyperoideae</taxon>
        <taxon>Rhynchosporeae</taxon>
        <taxon>Rhynchospora</taxon>
    </lineage>
</organism>